<dbReference type="HOGENOM" id="CLU_000604_1_22_0"/>
<dbReference type="SMART" id="SM00382">
    <property type="entry name" value="AAA"/>
    <property type="match status" value="1"/>
</dbReference>
<keyword evidence="1" id="KW-0813">Transport</keyword>
<evidence type="ECO:0000256" key="1">
    <source>
        <dbReference type="ARBA" id="ARBA00022448"/>
    </source>
</evidence>
<keyword evidence="6" id="KW-1185">Reference proteome</keyword>
<dbReference type="SUPFAM" id="SSF52540">
    <property type="entry name" value="P-loop containing nucleoside triphosphate hydrolases"/>
    <property type="match status" value="1"/>
</dbReference>
<evidence type="ECO:0000313" key="5">
    <source>
        <dbReference type="EMBL" id="ADI38578.1"/>
    </source>
</evidence>
<proteinExistence type="predicted"/>
<dbReference type="EC" id="3.6.3.-" evidence="5"/>
<dbReference type="OrthoDB" id="9772862at2"/>
<dbReference type="InterPro" id="IPR003593">
    <property type="entry name" value="AAA+_ATPase"/>
</dbReference>
<dbReference type="Proteomes" id="UP000001505">
    <property type="component" value="Chromosome"/>
</dbReference>
<dbReference type="RefSeq" id="WP_013182290.1">
    <property type="nucleotide sequence ID" value="NC_014225.1"/>
</dbReference>
<dbReference type="InterPro" id="IPR003439">
    <property type="entry name" value="ABC_transporter-like_ATP-bd"/>
</dbReference>
<sequence length="252" mass="28203">MIDVKGVYKSYGSLKVLTGLSLFVNEGETVVILGRSGVGKSVLLRQIIGIEKPDKGVVEVHGLDIWKLSRKERERETRYMGMLFQSGAMFDSMNVEENTAFYLNQHYPDMSKSEIADRVAESLAMVDLKDTQKKMPSDLSGGMRKRAALARVVAYRPRIILYDEPTTGLDPITCMQINDLINKTREELQTTSIVVTHDIRSAMEVGDRLAFHNHGVIAHIAPKHEFTKIDDPMLQQFFSNAAVTEEILNGSG</sequence>
<evidence type="ECO:0000256" key="2">
    <source>
        <dbReference type="ARBA" id="ARBA00022741"/>
    </source>
</evidence>
<dbReference type="AlphaFoldDB" id="D6YWR7"/>
<gene>
    <name evidence="5" type="ordered locus">wcw_1221</name>
</gene>
<dbReference type="PROSITE" id="PS50893">
    <property type="entry name" value="ABC_TRANSPORTER_2"/>
    <property type="match status" value="1"/>
</dbReference>
<reference evidence="5 6" key="1">
    <citation type="journal article" date="2010" name="PLoS ONE">
        <title>The Waddlia genome: a window into chlamydial biology.</title>
        <authorList>
            <person name="Bertelli C."/>
            <person name="Collyn F."/>
            <person name="Croxatto A."/>
            <person name="Ruckert C."/>
            <person name="Polkinghorne A."/>
            <person name="Kebbi-Beghdadi C."/>
            <person name="Goesmann A."/>
            <person name="Vaughan L."/>
            <person name="Greub G."/>
        </authorList>
    </citation>
    <scope>NUCLEOTIDE SEQUENCE [LARGE SCALE GENOMIC DNA]</scope>
    <source>
        <strain evidence="6">ATCC VR-1470 / WSU 86-1044</strain>
    </source>
</reference>
<dbReference type="PROSITE" id="PS00211">
    <property type="entry name" value="ABC_TRANSPORTER_1"/>
    <property type="match status" value="1"/>
</dbReference>
<dbReference type="STRING" id="716544.wcw_1221"/>
<dbReference type="PANTHER" id="PTHR43023">
    <property type="entry name" value="PROTEIN TRIGALACTOSYLDIACYLGLYCEROL 3, CHLOROPLASTIC"/>
    <property type="match status" value="1"/>
</dbReference>
<name>D6YWR7_WADCW</name>
<keyword evidence="5" id="KW-0378">Hydrolase</keyword>
<keyword evidence="3" id="KW-0067">ATP-binding</keyword>
<evidence type="ECO:0000256" key="3">
    <source>
        <dbReference type="ARBA" id="ARBA00022840"/>
    </source>
</evidence>
<dbReference type="Pfam" id="PF00005">
    <property type="entry name" value="ABC_tran"/>
    <property type="match status" value="1"/>
</dbReference>
<dbReference type="EMBL" id="CP001928">
    <property type="protein sequence ID" value="ADI38578.1"/>
    <property type="molecule type" value="Genomic_DNA"/>
</dbReference>
<accession>D6YWR7</accession>
<protein>
    <submittedName>
        <fullName evidence="5">ABC-type transporter, ATPase subunit</fullName>
        <ecNumber evidence="5">3.6.3.-</ecNumber>
    </submittedName>
</protein>
<feature type="domain" description="ABC transporter" evidence="4">
    <location>
        <begin position="2"/>
        <end position="239"/>
    </location>
</feature>
<organism evidence="5 6">
    <name type="scientific">Waddlia chondrophila (strain ATCC VR-1470 / WSU 86-1044)</name>
    <dbReference type="NCBI Taxonomy" id="716544"/>
    <lineage>
        <taxon>Bacteria</taxon>
        <taxon>Pseudomonadati</taxon>
        <taxon>Chlamydiota</taxon>
        <taxon>Chlamydiia</taxon>
        <taxon>Parachlamydiales</taxon>
        <taxon>Waddliaceae</taxon>
        <taxon>Waddlia</taxon>
    </lineage>
</organism>
<dbReference type="InterPro" id="IPR027417">
    <property type="entry name" value="P-loop_NTPase"/>
</dbReference>
<evidence type="ECO:0000313" key="6">
    <source>
        <dbReference type="Proteomes" id="UP000001505"/>
    </source>
</evidence>
<dbReference type="Gene3D" id="3.40.50.300">
    <property type="entry name" value="P-loop containing nucleotide triphosphate hydrolases"/>
    <property type="match status" value="1"/>
</dbReference>
<dbReference type="eggNOG" id="COG1127">
    <property type="taxonomic scope" value="Bacteria"/>
</dbReference>
<dbReference type="GO" id="GO:0016887">
    <property type="term" value="F:ATP hydrolysis activity"/>
    <property type="evidence" value="ECO:0007669"/>
    <property type="project" value="InterPro"/>
</dbReference>
<dbReference type="InterPro" id="IPR017871">
    <property type="entry name" value="ABC_transporter-like_CS"/>
</dbReference>
<dbReference type="PANTHER" id="PTHR43023:SF3">
    <property type="entry name" value="PROTEIN TRIGALACTOSYLDIACYLGLYCEROL 3, CHLOROPLASTIC"/>
    <property type="match status" value="1"/>
</dbReference>
<evidence type="ECO:0000259" key="4">
    <source>
        <dbReference type="PROSITE" id="PS50893"/>
    </source>
</evidence>
<keyword evidence="2" id="KW-0547">Nucleotide-binding</keyword>
<dbReference type="KEGG" id="wch:wcw_1221"/>
<dbReference type="GO" id="GO:0005524">
    <property type="term" value="F:ATP binding"/>
    <property type="evidence" value="ECO:0007669"/>
    <property type="project" value="UniProtKB-KW"/>
</dbReference>